<comment type="caution">
    <text evidence="9">The sequence shown here is derived from an EMBL/GenBank/DDBJ whole genome shotgun (WGS) entry which is preliminary data.</text>
</comment>
<dbReference type="EC" id="2.1.1.60" evidence="3"/>
<accession>A0AAW1YIQ9</accession>
<evidence type="ECO:0000313" key="10">
    <source>
        <dbReference type="Proteomes" id="UP001457282"/>
    </source>
</evidence>
<organism evidence="9 10">
    <name type="scientific">Rubus argutus</name>
    <name type="common">Southern blackberry</name>
    <dbReference type="NCBI Taxonomy" id="59490"/>
    <lineage>
        <taxon>Eukaryota</taxon>
        <taxon>Viridiplantae</taxon>
        <taxon>Streptophyta</taxon>
        <taxon>Embryophyta</taxon>
        <taxon>Tracheophyta</taxon>
        <taxon>Spermatophyta</taxon>
        <taxon>Magnoliopsida</taxon>
        <taxon>eudicotyledons</taxon>
        <taxon>Gunneridae</taxon>
        <taxon>Pentapetalae</taxon>
        <taxon>rosids</taxon>
        <taxon>fabids</taxon>
        <taxon>Rosales</taxon>
        <taxon>Rosaceae</taxon>
        <taxon>Rosoideae</taxon>
        <taxon>Rosoideae incertae sedis</taxon>
        <taxon>Rubus</taxon>
    </lineage>
</organism>
<evidence type="ECO:0000313" key="9">
    <source>
        <dbReference type="EMBL" id="KAK9948418.1"/>
    </source>
</evidence>
<dbReference type="GO" id="GO:0032259">
    <property type="term" value="P:methylation"/>
    <property type="evidence" value="ECO:0007669"/>
    <property type="project" value="UniProtKB-KW"/>
</dbReference>
<dbReference type="Pfam" id="PF10294">
    <property type="entry name" value="Methyltransf_16"/>
    <property type="match status" value="1"/>
</dbReference>
<evidence type="ECO:0000256" key="2">
    <source>
        <dbReference type="ARBA" id="ARBA00004496"/>
    </source>
</evidence>
<evidence type="ECO:0000256" key="3">
    <source>
        <dbReference type="ARBA" id="ARBA00011914"/>
    </source>
</evidence>
<dbReference type="EMBL" id="JBEDUW010000001">
    <property type="protein sequence ID" value="KAK9948418.1"/>
    <property type="molecule type" value="Genomic_DNA"/>
</dbReference>
<keyword evidence="8" id="KW-0539">Nucleus</keyword>
<evidence type="ECO:0000256" key="7">
    <source>
        <dbReference type="ARBA" id="ARBA00022679"/>
    </source>
</evidence>
<dbReference type="GO" id="GO:0018025">
    <property type="term" value="F:calmodulin-lysine N-methyltransferase activity"/>
    <property type="evidence" value="ECO:0007669"/>
    <property type="project" value="UniProtKB-EC"/>
</dbReference>
<sequence>METGAGTSAKASTLRWKILRQALLRKPNADEQSAIGVERITRKTTQGFNLIPSHLVDGSTRSTDATVCYTLPIDSAPKLYVTQRVVDRAKLSDFEICNEYNIDNTGLVCQWPSEEALAYFCLQNADMFRSKRVIELGSGYGLAGLVIAAVTEASEVVISDGNPQVVDYIQRNIDANSKAFGGTKVKAMMLHWNQKDISNISNTFDLIVASDCTFFKEFHNDLAQIVKFLLEKVRPSEAIFFSPKRGDSLDKFLEKVKESSLCFSVRENYDAEIWKRHNQLMNGDGSWPSYEKDHCYPLLVRIML</sequence>
<comment type="subcellular location">
    <subcellularLocation>
        <location evidence="2">Cytoplasm</location>
    </subcellularLocation>
    <subcellularLocation>
        <location evidence="1">Nucleus</location>
    </subcellularLocation>
</comment>
<dbReference type="PANTHER" id="PTHR13539:SF3">
    <property type="entry name" value="CALMODULIN-LYSINE N-METHYLTRANSFERASE"/>
    <property type="match status" value="1"/>
</dbReference>
<dbReference type="Proteomes" id="UP001457282">
    <property type="component" value="Unassembled WGS sequence"/>
</dbReference>
<dbReference type="GO" id="GO:0005634">
    <property type="term" value="C:nucleus"/>
    <property type="evidence" value="ECO:0007669"/>
    <property type="project" value="UniProtKB-SubCell"/>
</dbReference>
<dbReference type="CDD" id="cd02440">
    <property type="entry name" value="AdoMet_MTases"/>
    <property type="match status" value="1"/>
</dbReference>
<dbReference type="SUPFAM" id="SSF53335">
    <property type="entry name" value="S-adenosyl-L-methionine-dependent methyltransferases"/>
    <property type="match status" value="1"/>
</dbReference>
<evidence type="ECO:0000256" key="5">
    <source>
        <dbReference type="ARBA" id="ARBA00022490"/>
    </source>
</evidence>
<evidence type="ECO:0000256" key="1">
    <source>
        <dbReference type="ARBA" id="ARBA00004123"/>
    </source>
</evidence>
<evidence type="ECO:0000256" key="6">
    <source>
        <dbReference type="ARBA" id="ARBA00022603"/>
    </source>
</evidence>
<name>A0AAW1YIQ9_RUBAR</name>
<keyword evidence="5" id="KW-0963">Cytoplasm</keyword>
<keyword evidence="10" id="KW-1185">Reference proteome</keyword>
<evidence type="ECO:0000256" key="8">
    <source>
        <dbReference type="ARBA" id="ARBA00023242"/>
    </source>
</evidence>
<dbReference type="AlphaFoldDB" id="A0AAW1YIQ9"/>
<dbReference type="PANTHER" id="PTHR13539">
    <property type="entry name" value="CALMODULIN-LYSINE N-METHYLTRANSFERASE"/>
    <property type="match status" value="1"/>
</dbReference>
<dbReference type="Gene3D" id="3.40.50.150">
    <property type="entry name" value="Vaccinia Virus protein VP39"/>
    <property type="match status" value="1"/>
</dbReference>
<keyword evidence="7" id="KW-0808">Transferase</keyword>
<dbReference type="InterPro" id="IPR029063">
    <property type="entry name" value="SAM-dependent_MTases_sf"/>
</dbReference>
<gene>
    <name evidence="9" type="ORF">M0R45_003993</name>
</gene>
<protein>
    <recommendedName>
        <fullName evidence="4">Calmodulin-lysine N-methyltransferase</fullName>
        <ecNumber evidence="3">2.1.1.60</ecNumber>
    </recommendedName>
</protein>
<proteinExistence type="predicted"/>
<dbReference type="GO" id="GO:0005737">
    <property type="term" value="C:cytoplasm"/>
    <property type="evidence" value="ECO:0007669"/>
    <property type="project" value="UniProtKB-SubCell"/>
</dbReference>
<evidence type="ECO:0000256" key="4">
    <source>
        <dbReference type="ARBA" id="ARBA00020594"/>
    </source>
</evidence>
<dbReference type="InterPro" id="IPR019410">
    <property type="entry name" value="Methyltransf_16"/>
</dbReference>
<keyword evidence="6" id="KW-0489">Methyltransferase</keyword>
<reference evidence="9 10" key="1">
    <citation type="journal article" date="2023" name="G3 (Bethesda)">
        <title>A chromosome-length genome assembly and annotation of blackberry (Rubus argutus, cv. 'Hillquist').</title>
        <authorList>
            <person name="Bruna T."/>
            <person name="Aryal R."/>
            <person name="Dudchenko O."/>
            <person name="Sargent D.J."/>
            <person name="Mead D."/>
            <person name="Buti M."/>
            <person name="Cavallini A."/>
            <person name="Hytonen T."/>
            <person name="Andres J."/>
            <person name="Pham M."/>
            <person name="Weisz D."/>
            <person name="Mascagni F."/>
            <person name="Usai G."/>
            <person name="Natali L."/>
            <person name="Bassil N."/>
            <person name="Fernandez G.E."/>
            <person name="Lomsadze A."/>
            <person name="Armour M."/>
            <person name="Olukolu B."/>
            <person name="Poorten T."/>
            <person name="Britton C."/>
            <person name="Davik J."/>
            <person name="Ashrafi H."/>
            <person name="Aiden E.L."/>
            <person name="Borodovsky M."/>
            <person name="Worthington M."/>
        </authorList>
    </citation>
    <scope>NUCLEOTIDE SEQUENCE [LARGE SCALE GENOMIC DNA]</scope>
    <source>
        <strain evidence="9">PI 553951</strain>
    </source>
</reference>
<dbReference type="InterPro" id="IPR025800">
    <property type="entry name" value="CaM-Lys-N-MeTrfase"/>
</dbReference>